<feature type="signal peptide" evidence="3">
    <location>
        <begin position="1"/>
        <end position="20"/>
    </location>
</feature>
<comment type="caution">
    <text evidence="6">The sequence shown here is derived from an EMBL/GenBank/DDBJ whole genome shotgun (WGS) entry which is preliminary data.</text>
</comment>
<dbReference type="Gene3D" id="3.40.710.10">
    <property type="entry name" value="DD-peptidase/beta-lactamase superfamily"/>
    <property type="match status" value="1"/>
</dbReference>
<dbReference type="PANTHER" id="PTHR46825:SF11">
    <property type="entry name" value="PENICILLIN-BINDING PROTEIN 4"/>
    <property type="match status" value="1"/>
</dbReference>
<dbReference type="AlphaFoldDB" id="A0A5B2VG32"/>
<dbReference type="EMBL" id="VUOC01000004">
    <property type="protein sequence ID" value="KAA2238503.1"/>
    <property type="molecule type" value="Genomic_DNA"/>
</dbReference>
<keyword evidence="2" id="KW-0472">Membrane</keyword>
<evidence type="ECO:0000259" key="5">
    <source>
        <dbReference type="Pfam" id="PF11954"/>
    </source>
</evidence>
<evidence type="ECO:0000313" key="6">
    <source>
        <dbReference type="EMBL" id="KAA2238503.1"/>
    </source>
</evidence>
<feature type="domain" description="Peptidase S12 Pab87-related C-terminal" evidence="5">
    <location>
        <begin position="375"/>
        <end position="452"/>
    </location>
</feature>
<accession>A0A5B2VG32</accession>
<dbReference type="InterPro" id="IPR050491">
    <property type="entry name" value="AmpC-like"/>
</dbReference>
<reference evidence="6 7" key="1">
    <citation type="submission" date="2019-09" db="EMBL/GenBank/DDBJ databases">
        <title>Chitinophaga ginsengihumi sp. nov., isolated from soil of ginseng rhizosphere.</title>
        <authorList>
            <person name="Lee J."/>
        </authorList>
    </citation>
    <scope>NUCLEOTIDE SEQUENCE [LARGE SCALE GENOMIC DNA]</scope>
    <source>
        <strain evidence="6 7">BN140078</strain>
    </source>
</reference>
<reference evidence="6 7" key="2">
    <citation type="submission" date="2019-09" db="EMBL/GenBank/DDBJ databases">
        <authorList>
            <person name="Jin C."/>
        </authorList>
    </citation>
    <scope>NUCLEOTIDE SEQUENCE [LARGE SCALE GENOMIC DNA]</scope>
    <source>
        <strain evidence="6 7">BN140078</strain>
    </source>
</reference>
<proteinExistence type="predicted"/>
<name>A0A5B2VG32_9BACT</name>
<keyword evidence="7" id="KW-1185">Reference proteome</keyword>
<sequence length="465" mass="52050">MRTLMLLLLFPVLFSCRSSAQDAAKIDQLLGKYYEYGQFNGTVLVAKAGKIIFKKGYGYANFEWDILNTTDTKFRLGSITKQFTAMLILQLVEKGKIRLDGKVTDYLPYYPKDNGGKITVYQLLTHTAGVPNYTALPEFFSRYARNAYTPREFIPVFAELPLEFSPGSKYKYSNSGYFILGAIIEAVSGKPYDEVLHENILRPLHMNNTGYDTAATVIKKRADGYMKRRNGYEHAEYLDMSLPFAAGAMYSTVEDLYLWDQALYTEQLLNKDSKHTYFTPYLDGYACGWVRKPINLGKTTDTLSAIWHGGGINGFVSLIVRIPGTKDLVVLLNNTGGTDLEDMARGILGILHDKPYDLPIHPAVLPPAVQQLITASQADTAAYRTYAGSYLLGPGVVMTITVEGSRIYEQVTGQRRYEIFPQSPGKFFMRVVDAQITFTRDEQGKVDGLVLHQGGRDVPGKRVTP</sequence>
<dbReference type="InterPro" id="IPR012338">
    <property type="entry name" value="Beta-lactam/transpept-like"/>
</dbReference>
<dbReference type="Pfam" id="PF11954">
    <property type="entry name" value="DUF3471"/>
    <property type="match status" value="1"/>
</dbReference>
<dbReference type="InterPro" id="IPR021860">
    <property type="entry name" value="Peptidase_S12_Pab87-rel_C"/>
</dbReference>
<organism evidence="6 7">
    <name type="scientific">Chitinophaga agrisoli</name>
    <dbReference type="NCBI Taxonomy" id="2607653"/>
    <lineage>
        <taxon>Bacteria</taxon>
        <taxon>Pseudomonadati</taxon>
        <taxon>Bacteroidota</taxon>
        <taxon>Chitinophagia</taxon>
        <taxon>Chitinophagales</taxon>
        <taxon>Chitinophagaceae</taxon>
        <taxon>Chitinophaga</taxon>
    </lineage>
</organism>
<dbReference type="PANTHER" id="PTHR46825">
    <property type="entry name" value="D-ALANYL-D-ALANINE-CARBOXYPEPTIDASE/ENDOPEPTIDASE AMPH"/>
    <property type="match status" value="1"/>
</dbReference>
<evidence type="ECO:0000259" key="4">
    <source>
        <dbReference type="Pfam" id="PF00144"/>
    </source>
</evidence>
<dbReference type="GO" id="GO:0016020">
    <property type="term" value="C:membrane"/>
    <property type="evidence" value="ECO:0007669"/>
    <property type="project" value="UniProtKB-SubCell"/>
</dbReference>
<keyword evidence="6" id="KW-0378">Hydrolase</keyword>
<dbReference type="Pfam" id="PF00144">
    <property type="entry name" value="Beta-lactamase"/>
    <property type="match status" value="1"/>
</dbReference>
<dbReference type="InterPro" id="IPR001466">
    <property type="entry name" value="Beta-lactam-related"/>
</dbReference>
<evidence type="ECO:0000313" key="7">
    <source>
        <dbReference type="Proteomes" id="UP000324611"/>
    </source>
</evidence>
<dbReference type="GO" id="GO:0016787">
    <property type="term" value="F:hydrolase activity"/>
    <property type="evidence" value="ECO:0007669"/>
    <property type="project" value="UniProtKB-KW"/>
</dbReference>
<dbReference type="PROSITE" id="PS51257">
    <property type="entry name" value="PROKAR_LIPOPROTEIN"/>
    <property type="match status" value="1"/>
</dbReference>
<evidence type="ECO:0000256" key="3">
    <source>
        <dbReference type="SAM" id="SignalP"/>
    </source>
</evidence>
<keyword evidence="3" id="KW-0732">Signal</keyword>
<dbReference type="RefSeq" id="WP_149839683.1">
    <property type="nucleotide sequence ID" value="NZ_VUOC01000004.1"/>
</dbReference>
<protein>
    <submittedName>
        <fullName evidence="6">Serine hydrolase</fullName>
    </submittedName>
</protein>
<comment type="subcellular location">
    <subcellularLocation>
        <location evidence="1">Membrane</location>
    </subcellularLocation>
</comment>
<dbReference type="Proteomes" id="UP000324611">
    <property type="component" value="Unassembled WGS sequence"/>
</dbReference>
<gene>
    <name evidence="6" type="ORF">F0L74_19970</name>
</gene>
<dbReference type="SUPFAM" id="SSF56601">
    <property type="entry name" value="beta-lactamase/transpeptidase-like"/>
    <property type="match status" value="1"/>
</dbReference>
<feature type="domain" description="Beta-lactamase-related" evidence="4">
    <location>
        <begin position="29"/>
        <end position="345"/>
    </location>
</feature>
<evidence type="ECO:0000256" key="2">
    <source>
        <dbReference type="ARBA" id="ARBA00023136"/>
    </source>
</evidence>
<evidence type="ECO:0000256" key="1">
    <source>
        <dbReference type="ARBA" id="ARBA00004370"/>
    </source>
</evidence>
<feature type="chain" id="PRO_5022883599" evidence="3">
    <location>
        <begin position="21"/>
        <end position="465"/>
    </location>
</feature>